<dbReference type="Proteomes" id="UP001303473">
    <property type="component" value="Unassembled WGS sequence"/>
</dbReference>
<keyword evidence="10" id="KW-0464">Manganese</keyword>
<keyword evidence="9" id="KW-0482">Metalloprotease</keyword>
<comment type="cofactor">
    <cofactor evidence="2">
        <name>Mn(2+)</name>
        <dbReference type="ChEBI" id="CHEBI:29035"/>
    </cofactor>
</comment>
<evidence type="ECO:0000256" key="6">
    <source>
        <dbReference type="ARBA" id="ARBA00022438"/>
    </source>
</evidence>
<sequence>MKMKLPRTALRLFERQLKSPNSGLYRPRIASRCTGSRSCPAPAPVGRRSYATVSAAELEFGQPVHETHPHILKAGEITPGITAQEYADRRARLALSLADGGVAILPASDLKYRSGAVFFPFRQESNFQYLTGFLEPESVAIITKTGPSYGDYEFHLFCRPKDPKAEQWSGPWSGLAAATDIFNADQAWDFYHLDTELPKLLRSAGRIYTSIDLSSPSSPSSSSSSNPTTTAAQVASVLSMSNNVSPLQPLVNQLRAVKSPAEITLMRAAGRASGRSITNAMRYAWTKEKDLHNYLDYEFTKQGCDTWAYVPVVAGGARGCMIHYVHNTAALDAGDLVLVDAGGEYGGYVTDITRTWPVDGKFTDAQKDLYQAVLDAQRLGVGLCREDSGLTLDAIHRAVEAKLAEGLTQIGFDLDQGLLGGRRNAMNTLFPHHVGHYVGLDVHDVPGYGRSIPLKKGHCVTIEPGVYVPLDDDRWPRHFRGMAVRIEDSVCVDTDSPLVLTTEAVKEIVDIEALRS</sequence>
<dbReference type="GO" id="GO:0030145">
    <property type="term" value="F:manganese ion binding"/>
    <property type="evidence" value="ECO:0007669"/>
    <property type="project" value="InterPro"/>
</dbReference>
<proteinExistence type="inferred from homology"/>
<evidence type="ECO:0000256" key="10">
    <source>
        <dbReference type="ARBA" id="ARBA00023211"/>
    </source>
</evidence>
<dbReference type="GO" id="GO:0005739">
    <property type="term" value="C:mitochondrion"/>
    <property type="evidence" value="ECO:0007669"/>
    <property type="project" value="TreeGrafter"/>
</dbReference>
<protein>
    <recommendedName>
        <fullName evidence="5">Xaa-Pro aminopeptidase</fullName>
        <ecNumber evidence="5">3.4.11.9</ecNumber>
    </recommendedName>
    <alternativeName>
        <fullName evidence="11">Aminoacylproline aminopeptidase</fullName>
    </alternativeName>
</protein>
<comment type="function">
    <text evidence="3">Catalyzes the removal of a penultimate prolyl residue from the N-termini of peptides.</text>
</comment>
<keyword evidence="7" id="KW-0479">Metal-binding</keyword>
<evidence type="ECO:0000256" key="1">
    <source>
        <dbReference type="ARBA" id="ARBA00001424"/>
    </source>
</evidence>
<dbReference type="EMBL" id="MU853843">
    <property type="protein sequence ID" value="KAK3937872.1"/>
    <property type="molecule type" value="Genomic_DNA"/>
</dbReference>
<name>A0AAN6N5Q3_9PEZI</name>
<evidence type="ECO:0000256" key="9">
    <source>
        <dbReference type="ARBA" id="ARBA00023049"/>
    </source>
</evidence>
<dbReference type="InterPro" id="IPR029149">
    <property type="entry name" value="Creatin/AminoP/Spt16_N"/>
</dbReference>
<dbReference type="SUPFAM" id="SSF55920">
    <property type="entry name" value="Creatinase/aminopeptidase"/>
    <property type="match status" value="1"/>
</dbReference>
<evidence type="ECO:0000256" key="11">
    <source>
        <dbReference type="ARBA" id="ARBA00030849"/>
    </source>
</evidence>
<dbReference type="GO" id="GO:0006508">
    <property type="term" value="P:proteolysis"/>
    <property type="evidence" value="ECO:0007669"/>
    <property type="project" value="TreeGrafter"/>
</dbReference>
<evidence type="ECO:0000256" key="4">
    <source>
        <dbReference type="ARBA" id="ARBA00008766"/>
    </source>
</evidence>
<evidence type="ECO:0000256" key="2">
    <source>
        <dbReference type="ARBA" id="ARBA00001936"/>
    </source>
</evidence>
<organism evidence="13 14">
    <name type="scientific">Diplogelasinospora grovesii</name>
    <dbReference type="NCBI Taxonomy" id="303347"/>
    <lineage>
        <taxon>Eukaryota</taxon>
        <taxon>Fungi</taxon>
        <taxon>Dikarya</taxon>
        <taxon>Ascomycota</taxon>
        <taxon>Pezizomycotina</taxon>
        <taxon>Sordariomycetes</taxon>
        <taxon>Sordariomycetidae</taxon>
        <taxon>Sordariales</taxon>
        <taxon>Diplogelasinosporaceae</taxon>
        <taxon>Diplogelasinospora</taxon>
    </lineage>
</organism>
<dbReference type="InterPro" id="IPR052433">
    <property type="entry name" value="X-Pro_dipept-like"/>
</dbReference>
<dbReference type="SUPFAM" id="SSF53092">
    <property type="entry name" value="Creatinase/prolidase N-terminal domain"/>
    <property type="match status" value="1"/>
</dbReference>
<dbReference type="InterPro" id="IPR000994">
    <property type="entry name" value="Pept_M24"/>
</dbReference>
<evidence type="ECO:0000313" key="13">
    <source>
        <dbReference type="EMBL" id="KAK3937872.1"/>
    </source>
</evidence>
<dbReference type="CDD" id="cd01087">
    <property type="entry name" value="Prolidase"/>
    <property type="match status" value="1"/>
</dbReference>
<evidence type="ECO:0000259" key="12">
    <source>
        <dbReference type="SMART" id="SM01011"/>
    </source>
</evidence>
<keyword evidence="8" id="KW-0378">Hydrolase</keyword>
<evidence type="ECO:0000256" key="3">
    <source>
        <dbReference type="ARBA" id="ARBA00002443"/>
    </source>
</evidence>
<dbReference type="Pfam" id="PF05195">
    <property type="entry name" value="AMP_N"/>
    <property type="match status" value="1"/>
</dbReference>
<dbReference type="PANTHER" id="PTHR43226:SF4">
    <property type="entry name" value="XAA-PRO AMINOPEPTIDASE 3"/>
    <property type="match status" value="1"/>
</dbReference>
<dbReference type="GO" id="GO:0070006">
    <property type="term" value="F:metalloaminopeptidase activity"/>
    <property type="evidence" value="ECO:0007669"/>
    <property type="project" value="InterPro"/>
</dbReference>
<evidence type="ECO:0000313" key="14">
    <source>
        <dbReference type="Proteomes" id="UP001303473"/>
    </source>
</evidence>
<dbReference type="Gene3D" id="3.90.230.10">
    <property type="entry name" value="Creatinase/methionine aminopeptidase superfamily"/>
    <property type="match status" value="1"/>
</dbReference>
<comment type="similarity">
    <text evidence="4">Belongs to the peptidase M24B family.</text>
</comment>
<keyword evidence="6" id="KW-0031">Aminopeptidase</keyword>
<comment type="catalytic activity">
    <reaction evidence="1">
        <text>Release of any N-terminal amino acid, including proline, that is linked to proline, even from a dipeptide or tripeptide.</text>
        <dbReference type="EC" id="3.4.11.9"/>
    </reaction>
</comment>
<feature type="domain" description="Aminopeptidase P N-terminal" evidence="12">
    <location>
        <begin position="81"/>
        <end position="218"/>
    </location>
</feature>
<keyword evidence="14" id="KW-1185">Reference proteome</keyword>
<evidence type="ECO:0000256" key="8">
    <source>
        <dbReference type="ARBA" id="ARBA00022801"/>
    </source>
</evidence>
<dbReference type="Pfam" id="PF00557">
    <property type="entry name" value="Peptidase_M24"/>
    <property type="match status" value="1"/>
</dbReference>
<dbReference type="SMART" id="SM01011">
    <property type="entry name" value="AMP_N"/>
    <property type="match status" value="1"/>
</dbReference>
<dbReference type="InterPro" id="IPR007865">
    <property type="entry name" value="Aminopep_P_N"/>
</dbReference>
<accession>A0AAN6N5Q3</accession>
<dbReference type="Gene3D" id="3.40.350.10">
    <property type="entry name" value="Creatinase/prolidase N-terminal domain"/>
    <property type="match status" value="1"/>
</dbReference>
<reference evidence="14" key="1">
    <citation type="journal article" date="2023" name="Mol. Phylogenet. Evol.">
        <title>Genome-scale phylogeny and comparative genomics of the fungal order Sordariales.</title>
        <authorList>
            <person name="Hensen N."/>
            <person name="Bonometti L."/>
            <person name="Westerberg I."/>
            <person name="Brannstrom I.O."/>
            <person name="Guillou S."/>
            <person name="Cros-Aarteil S."/>
            <person name="Calhoun S."/>
            <person name="Haridas S."/>
            <person name="Kuo A."/>
            <person name="Mondo S."/>
            <person name="Pangilinan J."/>
            <person name="Riley R."/>
            <person name="LaButti K."/>
            <person name="Andreopoulos B."/>
            <person name="Lipzen A."/>
            <person name="Chen C."/>
            <person name="Yan M."/>
            <person name="Daum C."/>
            <person name="Ng V."/>
            <person name="Clum A."/>
            <person name="Steindorff A."/>
            <person name="Ohm R.A."/>
            <person name="Martin F."/>
            <person name="Silar P."/>
            <person name="Natvig D.O."/>
            <person name="Lalanne C."/>
            <person name="Gautier V."/>
            <person name="Ament-Velasquez S.L."/>
            <person name="Kruys A."/>
            <person name="Hutchinson M.I."/>
            <person name="Powell A.J."/>
            <person name="Barry K."/>
            <person name="Miller A.N."/>
            <person name="Grigoriev I.V."/>
            <person name="Debuchy R."/>
            <person name="Gladieux P."/>
            <person name="Hiltunen Thoren M."/>
            <person name="Johannesson H."/>
        </authorList>
    </citation>
    <scope>NUCLEOTIDE SEQUENCE [LARGE SCALE GENOMIC DNA]</scope>
    <source>
        <strain evidence="14">CBS 340.73</strain>
    </source>
</reference>
<evidence type="ECO:0000256" key="5">
    <source>
        <dbReference type="ARBA" id="ARBA00012574"/>
    </source>
</evidence>
<dbReference type="EC" id="3.4.11.9" evidence="5"/>
<evidence type="ECO:0000256" key="7">
    <source>
        <dbReference type="ARBA" id="ARBA00022723"/>
    </source>
</evidence>
<dbReference type="AlphaFoldDB" id="A0AAN6N5Q3"/>
<dbReference type="InterPro" id="IPR036005">
    <property type="entry name" value="Creatinase/aminopeptidase-like"/>
</dbReference>
<gene>
    <name evidence="13" type="ORF">QBC46DRAFT_451628</name>
</gene>
<comment type="caution">
    <text evidence="13">The sequence shown here is derived from an EMBL/GenBank/DDBJ whole genome shotgun (WGS) entry which is preliminary data.</text>
</comment>
<dbReference type="PANTHER" id="PTHR43226">
    <property type="entry name" value="XAA-PRO AMINOPEPTIDASE 3"/>
    <property type="match status" value="1"/>
</dbReference>
<keyword evidence="6" id="KW-0645">Protease</keyword>